<proteinExistence type="predicted"/>
<evidence type="ECO:0000313" key="2">
    <source>
        <dbReference type="Proteomes" id="UP000031246"/>
    </source>
</evidence>
<name>A0A0C1D7T8_9SPHI</name>
<dbReference type="EMBL" id="JSYN01000015">
    <property type="protein sequence ID" value="KIA93321.1"/>
    <property type="molecule type" value="Genomic_DNA"/>
</dbReference>
<protein>
    <submittedName>
        <fullName evidence="1">Uncharacterized protein</fullName>
    </submittedName>
</protein>
<dbReference type="Proteomes" id="UP000031246">
    <property type="component" value="Unassembled WGS sequence"/>
</dbReference>
<comment type="caution">
    <text evidence="1">The sequence shown here is derived from an EMBL/GenBank/DDBJ whole genome shotgun (WGS) entry which is preliminary data.</text>
</comment>
<dbReference type="AlphaFoldDB" id="A0A0C1D7T8"/>
<keyword evidence="2" id="KW-1185">Reference proteome</keyword>
<reference evidence="1 2" key="1">
    <citation type="submission" date="2014-10" db="EMBL/GenBank/DDBJ databases">
        <title>Pedobacter Kyungheensis.</title>
        <authorList>
            <person name="Anderson B.M."/>
            <person name="Newman J.D."/>
        </authorList>
    </citation>
    <scope>NUCLEOTIDE SEQUENCE [LARGE SCALE GENOMIC DNA]</scope>
    <source>
        <strain evidence="1 2">KACC 16221</strain>
    </source>
</reference>
<accession>A0A0C1D7T8</accession>
<gene>
    <name evidence="1" type="ORF">OC25_12845</name>
</gene>
<organism evidence="1 2">
    <name type="scientific">Pedobacter kyungheensis</name>
    <dbReference type="NCBI Taxonomy" id="1069985"/>
    <lineage>
        <taxon>Bacteria</taxon>
        <taxon>Pseudomonadati</taxon>
        <taxon>Bacteroidota</taxon>
        <taxon>Sphingobacteriia</taxon>
        <taxon>Sphingobacteriales</taxon>
        <taxon>Sphingobacteriaceae</taxon>
        <taxon>Pedobacter</taxon>
    </lineage>
</organism>
<evidence type="ECO:0000313" key="1">
    <source>
        <dbReference type="EMBL" id="KIA93321.1"/>
    </source>
</evidence>
<sequence>MKETLAIRSLFLFIKGLQQIINQVYYYVFLGLRQPVPIHREAIIDRPNDMIVISTGASRFSPVVERRNLFRQI</sequence>